<gene>
    <name evidence="2" type="ORF">METZ01_LOCUS24963</name>
</gene>
<dbReference type="EMBL" id="UINC01001144">
    <property type="protein sequence ID" value="SUZ72109.1"/>
    <property type="molecule type" value="Genomic_DNA"/>
</dbReference>
<feature type="compositionally biased region" description="Polar residues" evidence="1">
    <location>
        <begin position="1"/>
        <end position="24"/>
    </location>
</feature>
<name>A0A381Q1E7_9ZZZZ</name>
<feature type="region of interest" description="Disordered" evidence="1">
    <location>
        <begin position="1"/>
        <end position="33"/>
    </location>
</feature>
<evidence type="ECO:0000256" key="1">
    <source>
        <dbReference type="SAM" id="MobiDB-lite"/>
    </source>
</evidence>
<protein>
    <submittedName>
        <fullName evidence="2">Uncharacterized protein</fullName>
    </submittedName>
</protein>
<sequence>MKNPVSVNPLKTNGALYQQMGSSNGKEKNLTIL</sequence>
<organism evidence="2">
    <name type="scientific">marine metagenome</name>
    <dbReference type="NCBI Taxonomy" id="408172"/>
    <lineage>
        <taxon>unclassified sequences</taxon>
        <taxon>metagenomes</taxon>
        <taxon>ecological metagenomes</taxon>
    </lineage>
</organism>
<evidence type="ECO:0000313" key="2">
    <source>
        <dbReference type="EMBL" id="SUZ72109.1"/>
    </source>
</evidence>
<accession>A0A381Q1E7</accession>
<dbReference type="AlphaFoldDB" id="A0A381Q1E7"/>
<proteinExistence type="predicted"/>
<reference evidence="2" key="1">
    <citation type="submission" date="2018-05" db="EMBL/GenBank/DDBJ databases">
        <authorList>
            <person name="Lanie J.A."/>
            <person name="Ng W.-L."/>
            <person name="Kazmierczak K.M."/>
            <person name="Andrzejewski T.M."/>
            <person name="Davidsen T.M."/>
            <person name="Wayne K.J."/>
            <person name="Tettelin H."/>
            <person name="Glass J.I."/>
            <person name="Rusch D."/>
            <person name="Podicherti R."/>
            <person name="Tsui H.-C.T."/>
            <person name="Winkler M.E."/>
        </authorList>
    </citation>
    <scope>NUCLEOTIDE SEQUENCE</scope>
</reference>